<dbReference type="Proteomes" id="UP000708338">
    <property type="component" value="Unassembled WGS sequence"/>
</dbReference>
<name>A0AA41FJN5_9FIRM</name>
<feature type="region of interest" description="Disordered" evidence="1">
    <location>
        <begin position="1"/>
        <end position="35"/>
    </location>
</feature>
<evidence type="ECO:0000256" key="1">
    <source>
        <dbReference type="SAM" id="MobiDB-lite"/>
    </source>
</evidence>
<sequence length="55" mass="6289">MEDERDKAAGKRTGGHRGRYNMDFDPAKGDPYGNIRKAMDHIDALKREEGKKELL</sequence>
<dbReference type="EMBL" id="WQPS01000043">
    <property type="protein sequence ID" value="MBT9812153.1"/>
    <property type="molecule type" value="Genomic_DNA"/>
</dbReference>
<proteinExistence type="predicted"/>
<evidence type="ECO:0000313" key="3">
    <source>
        <dbReference type="Proteomes" id="UP000708338"/>
    </source>
</evidence>
<reference evidence="2" key="1">
    <citation type="journal article" date="2021" name="Gut Microbes">
        <title>A synthetic consortium of 100 gut commensals modulates the composition and function in a colon model of the microbiome of elderly subjects.</title>
        <authorList>
            <person name="Perez M."/>
            <person name="Ntemiri A."/>
            <person name="Tan H."/>
            <person name="Harris H.M.B."/>
            <person name="Roager H.M."/>
            <person name="Ribiere C."/>
            <person name="O'Toole P.W."/>
        </authorList>
    </citation>
    <scope>NUCLEOTIDE SEQUENCE</scope>
    <source>
        <strain evidence="2">MCC335</strain>
    </source>
</reference>
<protein>
    <submittedName>
        <fullName evidence="2">Uncharacterized protein</fullName>
    </submittedName>
</protein>
<dbReference type="AlphaFoldDB" id="A0AA41FJN5"/>
<comment type="caution">
    <text evidence="2">The sequence shown here is derived from an EMBL/GenBank/DDBJ whole genome shotgun (WGS) entry which is preliminary data.</text>
</comment>
<organism evidence="2 3">
    <name type="scientific">Enterocloster citroniae</name>
    <dbReference type="NCBI Taxonomy" id="358743"/>
    <lineage>
        <taxon>Bacteria</taxon>
        <taxon>Bacillati</taxon>
        <taxon>Bacillota</taxon>
        <taxon>Clostridia</taxon>
        <taxon>Lachnospirales</taxon>
        <taxon>Lachnospiraceae</taxon>
        <taxon>Enterocloster</taxon>
    </lineage>
</organism>
<gene>
    <name evidence="2" type="ORF">GPL26_21270</name>
</gene>
<accession>A0AA41FJN5</accession>
<dbReference type="RefSeq" id="WP_166436553.1">
    <property type="nucleotide sequence ID" value="NZ_CABJDD010000002.1"/>
</dbReference>
<evidence type="ECO:0000313" key="2">
    <source>
        <dbReference type="EMBL" id="MBT9812153.1"/>
    </source>
</evidence>